<keyword evidence="5" id="KW-0804">Transcription</keyword>
<evidence type="ECO:0000256" key="7">
    <source>
        <dbReference type="SAM" id="MobiDB-lite"/>
    </source>
</evidence>
<organism evidence="9">
    <name type="scientific">Kitasatospora camelliae</name>
    <dbReference type="NCBI Taxonomy" id="3156397"/>
    <lineage>
        <taxon>Bacteria</taxon>
        <taxon>Bacillati</taxon>
        <taxon>Actinomycetota</taxon>
        <taxon>Actinomycetes</taxon>
        <taxon>Kitasatosporales</taxon>
        <taxon>Streptomycetaceae</taxon>
        <taxon>Kitasatospora</taxon>
    </lineage>
</organism>
<dbReference type="PRINTS" id="PR00364">
    <property type="entry name" value="DISEASERSIST"/>
</dbReference>
<dbReference type="Pfam" id="PF00931">
    <property type="entry name" value="NB-ARC"/>
    <property type="match status" value="1"/>
</dbReference>
<dbReference type="PANTHER" id="PTHR35807:SF1">
    <property type="entry name" value="TRANSCRIPTIONAL REGULATOR REDD"/>
    <property type="match status" value="1"/>
</dbReference>
<dbReference type="InterPro" id="IPR005158">
    <property type="entry name" value="BTAD"/>
</dbReference>
<dbReference type="EMBL" id="CP159872">
    <property type="protein sequence ID" value="XCM82075.1"/>
    <property type="molecule type" value="Genomic_DNA"/>
</dbReference>
<dbReference type="InterPro" id="IPR036388">
    <property type="entry name" value="WH-like_DNA-bd_sf"/>
</dbReference>
<keyword evidence="3" id="KW-0805">Transcription regulation</keyword>
<dbReference type="InterPro" id="IPR016032">
    <property type="entry name" value="Sig_transdc_resp-reg_C-effctor"/>
</dbReference>
<dbReference type="InterPro" id="IPR027417">
    <property type="entry name" value="P-loop_NTPase"/>
</dbReference>
<dbReference type="GO" id="GO:0003677">
    <property type="term" value="F:DNA binding"/>
    <property type="evidence" value="ECO:0007669"/>
    <property type="project" value="UniProtKB-UniRule"/>
</dbReference>
<dbReference type="InterPro" id="IPR011990">
    <property type="entry name" value="TPR-like_helical_dom_sf"/>
</dbReference>
<evidence type="ECO:0000256" key="6">
    <source>
        <dbReference type="PROSITE-ProRule" id="PRU01091"/>
    </source>
</evidence>
<dbReference type="Pfam" id="PF03704">
    <property type="entry name" value="BTAD"/>
    <property type="match status" value="1"/>
</dbReference>
<dbReference type="KEGG" id="kcm:ABWK59_25815"/>
<evidence type="ECO:0000313" key="9">
    <source>
        <dbReference type="EMBL" id="XCM82075.1"/>
    </source>
</evidence>
<evidence type="ECO:0000256" key="5">
    <source>
        <dbReference type="ARBA" id="ARBA00023163"/>
    </source>
</evidence>
<proteinExistence type="inferred from homology"/>
<dbReference type="InterPro" id="IPR001867">
    <property type="entry name" value="OmpR/PhoB-type_DNA-bd"/>
</dbReference>
<dbReference type="SUPFAM" id="SSF52540">
    <property type="entry name" value="P-loop containing nucleoside triphosphate hydrolases"/>
    <property type="match status" value="1"/>
</dbReference>
<comment type="similarity">
    <text evidence="1">Belongs to the AfsR/DnrI/RedD regulatory family.</text>
</comment>
<evidence type="ECO:0000256" key="3">
    <source>
        <dbReference type="ARBA" id="ARBA00023015"/>
    </source>
</evidence>
<evidence type="ECO:0000256" key="4">
    <source>
        <dbReference type="ARBA" id="ARBA00023125"/>
    </source>
</evidence>
<feature type="domain" description="OmpR/PhoB-type" evidence="8">
    <location>
        <begin position="7"/>
        <end position="107"/>
    </location>
</feature>
<keyword evidence="4 6" id="KW-0238">DNA-binding</keyword>
<evidence type="ECO:0000256" key="2">
    <source>
        <dbReference type="ARBA" id="ARBA00023012"/>
    </source>
</evidence>
<keyword evidence="2" id="KW-0902">Two-component regulatory system</keyword>
<name>A0AAU8K491_9ACTN</name>
<dbReference type="InterPro" id="IPR002182">
    <property type="entry name" value="NB-ARC"/>
</dbReference>
<dbReference type="SUPFAM" id="SSF46894">
    <property type="entry name" value="C-terminal effector domain of the bipartite response regulators"/>
    <property type="match status" value="1"/>
</dbReference>
<dbReference type="PROSITE" id="PS51755">
    <property type="entry name" value="OMPR_PHOB"/>
    <property type="match status" value="1"/>
</dbReference>
<evidence type="ECO:0000256" key="1">
    <source>
        <dbReference type="ARBA" id="ARBA00005820"/>
    </source>
</evidence>
<reference evidence="9" key="1">
    <citation type="submission" date="2024-06" db="EMBL/GenBank/DDBJ databases">
        <title>The genome sequences of Kitasatospora sp. strain HUAS MG31.</title>
        <authorList>
            <person name="Mo P."/>
        </authorList>
    </citation>
    <scope>NUCLEOTIDE SEQUENCE</scope>
    <source>
        <strain evidence="9">HUAS MG31</strain>
    </source>
</reference>
<feature type="region of interest" description="Disordered" evidence="7">
    <location>
        <begin position="261"/>
        <end position="286"/>
    </location>
</feature>
<protein>
    <submittedName>
        <fullName evidence="9">BTAD domain-containing putative transcriptional regulator</fullName>
    </submittedName>
</protein>
<gene>
    <name evidence="9" type="ORF">ABWK59_25815</name>
</gene>
<dbReference type="GO" id="GO:0006355">
    <property type="term" value="P:regulation of DNA-templated transcription"/>
    <property type="evidence" value="ECO:0007669"/>
    <property type="project" value="InterPro"/>
</dbReference>
<feature type="DNA-binding region" description="OmpR/PhoB-type" evidence="6">
    <location>
        <begin position="7"/>
        <end position="107"/>
    </location>
</feature>
<dbReference type="Gene3D" id="1.10.10.10">
    <property type="entry name" value="Winged helix-like DNA-binding domain superfamily/Winged helix DNA-binding domain"/>
    <property type="match status" value="1"/>
</dbReference>
<dbReference type="Gene3D" id="3.40.50.300">
    <property type="entry name" value="P-loop containing nucleotide triphosphate hydrolases"/>
    <property type="match status" value="1"/>
</dbReference>
<dbReference type="SMART" id="SM01043">
    <property type="entry name" value="BTAD"/>
    <property type="match status" value="1"/>
</dbReference>
<dbReference type="Gene3D" id="1.25.40.10">
    <property type="entry name" value="Tetratricopeptide repeat domain"/>
    <property type="match status" value="1"/>
</dbReference>
<dbReference type="AlphaFoldDB" id="A0AAU8K491"/>
<sequence length="607" mass="65327">MAGEEHGSAPERPALRFTVLGPLGAEADGRPLPLGPLKQRLVLALLLCHANTPVPVDLLTDAVWNDEPPRTARKNLQVYASALRRLLGGEQDPGRLVHQPGGYLLRMAPEELDLLRFRELARSGRAAAVAGERDRAAGLLGRALDLWHGAPLADLHGSPQLRAEAERLESRCVAVHEDWAETELALGRAPVVADRLREVAERHPLRERLQAVRMTALHRSGRRTEALAAYEELRQLLARELGLTPSPQLTALYRSVLEEGPAAPAGSSGSGGRLGSLLPPDTADFTGRTEQLDRLTAVLRRGGGRAVVLTGPAGVGKTSLAVQTAYRLREEFPDGRLMVALRAEDGTPRRWSEVVDELVVTCGLAGRVPNDPRQAAAALRALLAERRLLLVLDDAADETVVRALLPGTGRSAAVVTSRTALAGLDPVLRMEVPPFTEEEALDLLGRTVGAARVVADPAAAQRIVEAVGMLPLAVRVSGMRLAVLRHLPLAEYADRLAEPGMLLDELAVGDVAVRPRLASCWHDLAEPRRAVLLRLGRRLPLAEPFSLDEAAAALGCDRGPALRELERLIESGAVSSPEQEVTAHAVRYSMPRLVQLYARERAAEAAA</sequence>
<dbReference type="RefSeq" id="WP_354643001.1">
    <property type="nucleotide sequence ID" value="NZ_CP159872.1"/>
</dbReference>
<evidence type="ECO:0000259" key="8">
    <source>
        <dbReference type="PROSITE" id="PS51755"/>
    </source>
</evidence>
<dbReference type="InterPro" id="IPR051677">
    <property type="entry name" value="AfsR-DnrI-RedD_regulator"/>
</dbReference>
<dbReference type="SMART" id="SM00862">
    <property type="entry name" value="Trans_reg_C"/>
    <property type="match status" value="1"/>
</dbReference>
<dbReference type="CDD" id="cd15831">
    <property type="entry name" value="BTAD"/>
    <property type="match status" value="1"/>
</dbReference>
<dbReference type="PANTHER" id="PTHR35807">
    <property type="entry name" value="TRANSCRIPTIONAL REGULATOR REDD-RELATED"/>
    <property type="match status" value="1"/>
</dbReference>
<accession>A0AAU8K491</accession>
<dbReference type="SUPFAM" id="SSF48452">
    <property type="entry name" value="TPR-like"/>
    <property type="match status" value="1"/>
</dbReference>
<dbReference type="GO" id="GO:0000160">
    <property type="term" value="P:phosphorelay signal transduction system"/>
    <property type="evidence" value="ECO:0007669"/>
    <property type="project" value="UniProtKB-KW"/>
</dbReference>
<dbReference type="GO" id="GO:0043531">
    <property type="term" value="F:ADP binding"/>
    <property type="evidence" value="ECO:0007669"/>
    <property type="project" value="InterPro"/>
</dbReference>